<keyword evidence="2" id="KW-0808">Transferase</keyword>
<evidence type="ECO:0000313" key="5">
    <source>
        <dbReference type="EMBL" id="CAB4750790.1"/>
    </source>
</evidence>
<evidence type="ECO:0000256" key="2">
    <source>
        <dbReference type="ARBA" id="ARBA00022679"/>
    </source>
</evidence>
<dbReference type="Pfam" id="PF00685">
    <property type="entry name" value="Sulfotransfer_1"/>
    <property type="match status" value="1"/>
</dbReference>
<feature type="domain" description="Sulfotransferase" evidence="3">
    <location>
        <begin position="11"/>
        <end position="279"/>
    </location>
</feature>
<dbReference type="Pfam" id="PF05402">
    <property type="entry name" value="PqqD"/>
    <property type="match status" value="1"/>
</dbReference>
<comment type="similarity">
    <text evidence="1">Belongs to the sulfotransferase 1 family.</text>
</comment>
<dbReference type="SUPFAM" id="SSF52540">
    <property type="entry name" value="P-loop containing nucleoside triphosphate hydrolases"/>
    <property type="match status" value="1"/>
</dbReference>
<evidence type="ECO:0000259" key="3">
    <source>
        <dbReference type="Pfam" id="PF00685"/>
    </source>
</evidence>
<dbReference type="InterPro" id="IPR027417">
    <property type="entry name" value="P-loop_NTPase"/>
</dbReference>
<dbReference type="InterPro" id="IPR041881">
    <property type="entry name" value="PqqD_sf"/>
</dbReference>
<dbReference type="EMBL" id="CAEZZA010000113">
    <property type="protein sequence ID" value="CAB4750790.1"/>
    <property type="molecule type" value="Genomic_DNA"/>
</dbReference>
<dbReference type="EMBL" id="CAEZWW010000085">
    <property type="protein sequence ID" value="CAB4674452.1"/>
    <property type="molecule type" value="Genomic_DNA"/>
</dbReference>
<dbReference type="InterPro" id="IPR000863">
    <property type="entry name" value="Sulfotransferase_dom"/>
</dbReference>
<dbReference type="InterPro" id="IPR008792">
    <property type="entry name" value="PQQD"/>
</dbReference>
<proteinExistence type="inferred from homology"/>
<evidence type="ECO:0000256" key="1">
    <source>
        <dbReference type="ARBA" id="ARBA00005771"/>
    </source>
</evidence>
<dbReference type="Gene3D" id="3.40.50.300">
    <property type="entry name" value="P-loop containing nucleotide triphosphate hydrolases"/>
    <property type="match status" value="1"/>
</dbReference>
<sequence>MASDELTVLPSSVWLASYPKSGNTWFRFVWKAVESAQDEKFKPHESAQPCQMEYLTTWGIDARRLSCDELDLLRSRLELVTNDRSGRPTLRKTHEKFRSAPDGSELFPAATSRAALVIIRDPRDVACSAARHFNMSLDASVDLLCRRDPQSPGSPSVLMSRQPQGSWSEHLDSWRRLPTYPVAVYRYEDFLADPHAAFGAALKFAGLEVSENELVHAVESTRFEKLQVRERESGFSERPTGTEVPFFRKGQAGGWRGELSASQVTKIERNCGALMEEFGYLIEGRLTSASPSTANQVKFSGDKLFAAALPPKQNVPLDLSTRFVKDDQVMTSQVGDDLVLVTSEYELMGLDQMGALIWDYLDHPMSFQELVDTLCEQFGIDSTTCIDDTTPMLQLLLNGGALKVIT</sequence>
<dbReference type="PANTHER" id="PTHR11783">
    <property type="entry name" value="SULFOTRANSFERASE SULT"/>
    <property type="match status" value="1"/>
</dbReference>
<evidence type="ECO:0000313" key="4">
    <source>
        <dbReference type="EMBL" id="CAB4674452.1"/>
    </source>
</evidence>
<dbReference type="AlphaFoldDB" id="A0A6J6MKK0"/>
<organism evidence="4">
    <name type="scientific">freshwater metagenome</name>
    <dbReference type="NCBI Taxonomy" id="449393"/>
    <lineage>
        <taxon>unclassified sequences</taxon>
        <taxon>metagenomes</taxon>
        <taxon>ecological metagenomes</taxon>
    </lineage>
</organism>
<dbReference type="Gene3D" id="1.10.10.1150">
    <property type="entry name" value="Coenzyme PQQ synthesis protein D (PqqD)"/>
    <property type="match status" value="1"/>
</dbReference>
<accession>A0A6J6MKK0</accession>
<dbReference type="GO" id="GO:0008146">
    <property type="term" value="F:sulfotransferase activity"/>
    <property type="evidence" value="ECO:0007669"/>
    <property type="project" value="InterPro"/>
</dbReference>
<name>A0A6J6MKK0_9ZZZZ</name>
<protein>
    <submittedName>
        <fullName evidence="4">Unannotated protein</fullName>
    </submittedName>
</protein>
<gene>
    <name evidence="4" type="ORF">UFOPK2310_00806</name>
    <name evidence="5" type="ORF">UFOPK2809_00889</name>
</gene>
<reference evidence="4" key="1">
    <citation type="submission" date="2020-05" db="EMBL/GenBank/DDBJ databases">
        <authorList>
            <person name="Chiriac C."/>
            <person name="Salcher M."/>
            <person name="Ghai R."/>
            <person name="Kavagutti S V."/>
        </authorList>
    </citation>
    <scope>NUCLEOTIDE SEQUENCE</scope>
</reference>